<dbReference type="Proteomes" id="UP000475545">
    <property type="component" value="Unassembled WGS sequence"/>
</dbReference>
<accession>A0A6L7GUB7</accession>
<dbReference type="GO" id="GO:0004190">
    <property type="term" value="F:aspartic-type endopeptidase activity"/>
    <property type="evidence" value="ECO:0007669"/>
    <property type="project" value="InterPro"/>
</dbReference>
<feature type="transmembrane region" description="Helical" evidence="1">
    <location>
        <begin position="45"/>
        <end position="65"/>
    </location>
</feature>
<keyword evidence="1" id="KW-0472">Membrane</keyword>
<dbReference type="RefSeq" id="WP_160902428.1">
    <property type="nucleotide sequence ID" value="NZ_CP102850.1"/>
</dbReference>
<evidence type="ECO:0000259" key="2">
    <source>
        <dbReference type="Pfam" id="PF01478"/>
    </source>
</evidence>
<feature type="transmembrane region" description="Helical" evidence="1">
    <location>
        <begin position="72"/>
        <end position="100"/>
    </location>
</feature>
<organism evidence="3 4">
    <name type="scientific">Gordonia mangrovi</name>
    <dbReference type="NCBI Taxonomy" id="2665643"/>
    <lineage>
        <taxon>Bacteria</taxon>
        <taxon>Bacillati</taxon>
        <taxon>Actinomycetota</taxon>
        <taxon>Actinomycetes</taxon>
        <taxon>Mycobacteriales</taxon>
        <taxon>Gordoniaceae</taxon>
        <taxon>Gordonia</taxon>
    </lineage>
</organism>
<evidence type="ECO:0000313" key="3">
    <source>
        <dbReference type="EMBL" id="MXP22255.1"/>
    </source>
</evidence>
<comment type="caution">
    <text evidence="3">The sequence shown here is derived from an EMBL/GenBank/DDBJ whole genome shotgun (WGS) entry which is preliminary data.</text>
</comment>
<evidence type="ECO:0000256" key="1">
    <source>
        <dbReference type="SAM" id="Phobius"/>
    </source>
</evidence>
<dbReference type="GO" id="GO:0016020">
    <property type="term" value="C:membrane"/>
    <property type="evidence" value="ECO:0007669"/>
    <property type="project" value="InterPro"/>
</dbReference>
<keyword evidence="4" id="KW-1185">Reference proteome</keyword>
<dbReference type="InterPro" id="IPR000045">
    <property type="entry name" value="Prepilin_IV_endopep_pep"/>
</dbReference>
<name>A0A6L7GUB7_9ACTN</name>
<protein>
    <submittedName>
        <fullName evidence="3">Prepilin peptidase</fullName>
    </submittedName>
</protein>
<evidence type="ECO:0000313" key="4">
    <source>
        <dbReference type="Proteomes" id="UP000475545"/>
    </source>
</evidence>
<proteinExistence type="predicted"/>
<feature type="domain" description="Prepilin type IV endopeptidase peptidase" evidence="2">
    <location>
        <begin position="4"/>
        <end position="99"/>
    </location>
</feature>
<dbReference type="EMBL" id="WMBR01000003">
    <property type="protein sequence ID" value="MXP22255.1"/>
    <property type="molecule type" value="Genomic_DNA"/>
</dbReference>
<reference evidence="3 4" key="1">
    <citation type="submission" date="2019-11" db="EMBL/GenBank/DDBJ databases">
        <title>Gordonia sp. nov., a novel actinobacterium isolated from mangrove soil in Hainan.</title>
        <authorList>
            <person name="Huang X."/>
            <person name="Xie Y."/>
            <person name="Chu X."/>
            <person name="Xiao K."/>
        </authorList>
    </citation>
    <scope>NUCLEOTIDE SEQUENCE [LARGE SCALE GENOMIC DNA]</scope>
    <source>
        <strain evidence="3 4">HNM0687</strain>
    </source>
</reference>
<keyword evidence="1" id="KW-1133">Transmembrane helix</keyword>
<dbReference type="AlphaFoldDB" id="A0A6L7GUB7"/>
<gene>
    <name evidence="3" type="ORF">GIY30_12970</name>
</gene>
<keyword evidence="1" id="KW-0812">Transmembrane</keyword>
<dbReference type="Pfam" id="PF01478">
    <property type="entry name" value="Peptidase_A24"/>
    <property type="match status" value="1"/>
</dbReference>
<sequence>MCLWIVLMWLSRIAEVDLNTRRIPTSSLWPAIAATLAFTGAQPTVGLAALVTAAPYALAAAAGLCGGGDVKLAFVLGGLLADVAAGLLVVLLAAVLGLAAHVVTRRRDGLPHAPALVAATVCVLASGGWAI</sequence>
<feature type="transmembrane region" description="Helical" evidence="1">
    <location>
        <begin position="112"/>
        <end position="130"/>
    </location>
</feature>